<feature type="transmembrane region" description="Helical" evidence="7">
    <location>
        <begin position="498"/>
        <end position="517"/>
    </location>
</feature>
<feature type="transmembrane region" description="Helical" evidence="7">
    <location>
        <begin position="261"/>
        <end position="284"/>
    </location>
</feature>
<evidence type="ECO:0000256" key="5">
    <source>
        <dbReference type="ARBA" id="ARBA00023136"/>
    </source>
</evidence>
<feature type="transmembrane region" description="Helical" evidence="7">
    <location>
        <begin position="842"/>
        <end position="865"/>
    </location>
</feature>
<evidence type="ECO:0000313" key="9">
    <source>
        <dbReference type="EMBL" id="GEK84989.1"/>
    </source>
</evidence>
<dbReference type="GO" id="GO:0022857">
    <property type="term" value="F:transmembrane transporter activity"/>
    <property type="evidence" value="ECO:0007669"/>
    <property type="project" value="TreeGrafter"/>
</dbReference>
<feature type="transmembrane region" description="Helical" evidence="7">
    <location>
        <begin position="452"/>
        <end position="477"/>
    </location>
</feature>
<keyword evidence="3 7" id="KW-0812">Transmembrane</keyword>
<evidence type="ECO:0000259" key="8">
    <source>
        <dbReference type="Pfam" id="PF02687"/>
    </source>
</evidence>
<name>A0A511A9W9_9MICO</name>
<feature type="transmembrane region" description="Helical" evidence="7">
    <location>
        <begin position="354"/>
        <end position="377"/>
    </location>
</feature>
<dbReference type="Proteomes" id="UP000321225">
    <property type="component" value="Unassembled WGS sequence"/>
</dbReference>
<keyword evidence="4 7" id="KW-1133">Transmembrane helix</keyword>
<feature type="domain" description="ABC3 transporter permease C-terminal" evidence="8">
    <location>
        <begin position="268"/>
        <end position="385"/>
    </location>
</feature>
<dbReference type="InterPro" id="IPR050250">
    <property type="entry name" value="Macrolide_Exporter_MacB"/>
</dbReference>
<gene>
    <name evidence="9" type="ORF">MAE01_01650</name>
</gene>
<keyword evidence="10" id="KW-1185">Reference proteome</keyword>
<reference evidence="9 10" key="1">
    <citation type="submission" date="2019-07" db="EMBL/GenBank/DDBJ databases">
        <title>Whole genome shotgun sequence of Microbacterium aerolatum NBRC 103071.</title>
        <authorList>
            <person name="Hosoyama A."/>
            <person name="Uohara A."/>
            <person name="Ohji S."/>
            <person name="Ichikawa N."/>
        </authorList>
    </citation>
    <scope>NUCLEOTIDE SEQUENCE [LARGE SCALE GENOMIC DNA]</scope>
    <source>
        <strain evidence="9 10">NBRC 103071</strain>
    </source>
</reference>
<protein>
    <recommendedName>
        <fullName evidence="8">ABC3 transporter permease C-terminal domain-containing protein</fullName>
    </recommendedName>
</protein>
<evidence type="ECO:0000256" key="6">
    <source>
        <dbReference type="ARBA" id="ARBA00038076"/>
    </source>
</evidence>
<dbReference type="GO" id="GO:0005886">
    <property type="term" value="C:plasma membrane"/>
    <property type="evidence" value="ECO:0007669"/>
    <property type="project" value="UniProtKB-SubCell"/>
</dbReference>
<proteinExistence type="inferred from homology"/>
<dbReference type="EMBL" id="BJUW01000001">
    <property type="protein sequence ID" value="GEK84989.1"/>
    <property type="molecule type" value="Genomic_DNA"/>
</dbReference>
<evidence type="ECO:0000313" key="10">
    <source>
        <dbReference type="Proteomes" id="UP000321225"/>
    </source>
</evidence>
<feature type="transmembrane region" description="Helical" evidence="7">
    <location>
        <begin position="318"/>
        <end position="342"/>
    </location>
</feature>
<dbReference type="Pfam" id="PF02687">
    <property type="entry name" value="FtsX"/>
    <property type="match status" value="1"/>
</dbReference>
<evidence type="ECO:0000256" key="3">
    <source>
        <dbReference type="ARBA" id="ARBA00022692"/>
    </source>
</evidence>
<comment type="subcellular location">
    <subcellularLocation>
        <location evidence="1">Cell membrane</location>
        <topology evidence="1">Multi-pass membrane protein</topology>
    </subcellularLocation>
</comment>
<dbReference type="AlphaFoldDB" id="A0A511A9W9"/>
<feature type="transmembrane region" description="Helical" evidence="7">
    <location>
        <begin position="787"/>
        <end position="812"/>
    </location>
</feature>
<evidence type="ECO:0000256" key="2">
    <source>
        <dbReference type="ARBA" id="ARBA00022475"/>
    </source>
</evidence>
<comment type="caution">
    <text evidence="9">The sequence shown here is derived from an EMBL/GenBank/DDBJ whole genome shotgun (WGS) entry which is preliminary data.</text>
</comment>
<comment type="similarity">
    <text evidence="6">Belongs to the ABC-4 integral membrane protein family.</text>
</comment>
<organism evidence="9 10">
    <name type="scientific">Microbacterium aerolatum</name>
    <dbReference type="NCBI Taxonomy" id="153731"/>
    <lineage>
        <taxon>Bacteria</taxon>
        <taxon>Bacillati</taxon>
        <taxon>Actinomycetota</taxon>
        <taxon>Actinomycetes</taxon>
        <taxon>Micrococcales</taxon>
        <taxon>Microbacteriaceae</taxon>
        <taxon>Microbacterium</taxon>
    </lineage>
</organism>
<dbReference type="InterPro" id="IPR003838">
    <property type="entry name" value="ABC3_permease_C"/>
</dbReference>
<evidence type="ECO:0000256" key="7">
    <source>
        <dbReference type="SAM" id="Phobius"/>
    </source>
</evidence>
<feature type="transmembrane region" description="Helical" evidence="7">
    <location>
        <begin position="877"/>
        <end position="899"/>
    </location>
</feature>
<accession>A0A511A9W9</accession>
<sequence>MRRTVSSSILIATLIALPIAGMAAFSVVVWSTVSTPEESVRAELGQMEAWVQPVGVPDAGFWQSPTEPGWNGYPFQNDQMTMPEGDPLPDPVTALPSGTEAIAVTEGQVRAETATGLASLPAWDGEVWDSRFQGRFDLVDGRIPAAADEILVTPAGLERFGITIGDDIELDASSATFTVVGTMTAVSTPSTQTALFLQSDTLTGATKWFLPDDALSWGDVQALNEQGVVAYSREVVLDPPQATESDDWVTFSSGDGAVQGYVMMLGAAGLFAAYVVVMLAGAAFSVAARRQQRSLAVAASVGATGADLRRTIVLQGTVLGAAGGVIGLALGVGLAALVMWLTDDGSGTRYWGFHAPWAVLACILIFSVLVGTASAAIPARSVARSDTLSALRGARRPQTPQASRPIWGSIILVVGVGLTILSALAMASINAIAYTELAADSPLRVIPPSGIVIGPILVQIGILLSGRWLLWLASRVLSRIGLAARLASRDAAANASRTVPAFAAIGATVFIAVFAISQSAMQMGNSNRNWFYQGPVGSLSVEFYPNGNGIVMPVNAEQADDAADAALELVTDAGATSVGVIRSQSDTGYYSSPQDVPAEDHWIIAVMPEEYLIDPTTEMSYRYTGQWPMNPISVVEPGALSTVLGIDLSPAQLSAFRSGSALVADERWVTDDTIDVASWTARESYEGRVPDNVWQRQPEQPPAAEPQWQQAIDAIVIDASDQPLAIVISPETADRLGMVIQPVKVMAALAHPLEIDDVDRVYSHATLLSTSDVALSPSYERGPSDDMFWMFPILIGVAVLVLGASAVALGLARFERRPDDATLTAVGGTPGLRRRIGFWQGLIIAGFGTIAGAAAGVLPPIGFAIQSRGDLVVSDVPWLALAALAFALPLLIAAVSWLIPPRTPELTRRTVIA</sequence>
<dbReference type="PANTHER" id="PTHR30572:SF4">
    <property type="entry name" value="ABC TRANSPORTER PERMEASE YTRF"/>
    <property type="match status" value="1"/>
</dbReference>
<keyword evidence="5 7" id="KW-0472">Membrane</keyword>
<dbReference type="PANTHER" id="PTHR30572">
    <property type="entry name" value="MEMBRANE COMPONENT OF TRANSPORTER-RELATED"/>
    <property type="match status" value="1"/>
</dbReference>
<feature type="transmembrane region" description="Helical" evidence="7">
    <location>
        <begin position="406"/>
        <end position="432"/>
    </location>
</feature>
<evidence type="ECO:0000256" key="1">
    <source>
        <dbReference type="ARBA" id="ARBA00004651"/>
    </source>
</evidence>
<keyword evidence="2" id="KW-1003">Cell membrane</keyword>
<evidence type="ECO:0000256" key="4">
    <source>
        <dbReference type="ARBA" id="ARBA00022989"/>
    </source>
</evidence>